<dbReference type="Gene3D" id="3.40.50.1820">
    <property type="entry name" value="alpha/beta hydrolase"/>
    <property type="match status" value="1"/>
</dbReference>
<reference evidence="2 5" key="2">
    <citation type="submission" date="2020-08" db="EMBL/GenBank/DDBJ databases">
        <title>Sequencing the genomes of 1000 actinobacteria strains.</title>
        <authorList>
            <person name="Klenk H.-P."/>
        </authorList>
    </citation>
    <scope>NUCLEOTIDE SEQUENCE [LARGE SCALE GENOMIC DNA]</scope>
    <source>
        <strain evidence="2 5">DSM 15626</strain>
    </source>
</reference>
<evidence type="ECO:0000313" key="2">
    <source>
        <dbReference type="EMBL" id="MBB6569769.1"/>
    </source>
</evidence>
<proteinExistence type="predicted"/>
<reference evidence="3 4" key="1">
    <citation type="submission" date="2020-05" db="EMBL/GenBank/DDBJ databases">
        <title>Genome sequence of Kribbella sandramycini ATCC 39419.</title>
        <authorList>
            <person name="Maclea K.S."/>
            <person name="Fair J.L."/>
        </authorList>
    </citation>
    <scope>NUCLEOTIDE SEQUENCE [LARGE SCALE GENOMIC DNA]</scope>
    <source>
        <strain evidence="3 4">ATCC 39419</strain>
    </source>
</reference>
<sequence length="235" mass="24358">MTEVVLVHGAWADASSWSGVVQPLRDDGFTVRAIANPLRSLSGDAAAVRAFLATLAGPIVLAGHSYGGAVITNAATGLPNVEALVYVNAFAPDAGQAATQLAGPESALSVDPTTIFDFVPAALPPTRETELYLKPETVFESFATGLDDDGKALVAATQRAATLGALNEPSGEPAWRTIPSWYLVGTEDRIIPPDAQQAMAKYAGAEVTEYAAGHVGLITHPGDVVQIIRRAAAGR</sequence>
<keyword evidence="3" id="KW-0378">Hydrolase</keyword>
<dbReference type="Proteomes" id="UP000534306">
    <property type="component" value="Unassembled WGS sequence"/>
</dbReference>
<dbReference type="InterPro" id="IPR029058">
    <property type="entry name" value="AB_hydrolase_fold"/>
</dbReference>
<gene>
    <name evidence="2" type="ORF">HNR71_005406</name>
    <name evidence="3" type="ORF">HPO96_09115</name>
</gene>
<dbReference type="AlphaFoldDB" id="A0A7Y4KXE9"/>
<dbReference type="PANTHER" id="PTHR37017">
    <property type="entry name" value="AB HYDROLASE-1 DOMAIN-CONTAINING PROTEIN-RELATED"/>
    <property type="match status" value="1"/>
</dbReference>
<dbReference type="InterPro" id="IPR000073">
    <property type="entry name" value="AB_hydrolase_1"/>
</dbReference>
<dbReference type="RefSeq" id="WP_171672905.1">
    <property type="nucleotide sequence ID" value="NZ_BAAAGT010000002.1"/>
</dbReference>
<evidence type="ECO:0000313" key="4">
    <source>
        <dbReference type="Proteomes" id="UP000534306"/>
    </source>
</evidence>
<feature type="domain" description="AB hydrolase-1" evidence="1">
    <location>
        <begin position="4"/>
        <end position="226"/>
    </location>
</feature>
<comment type="caution">
    <text evidence="3">The sequence shown here is derived from an EMBL/GenBank/DDBJ whole genome shotgun (WGS) entry which is preliminary data.</text>
</comment>
<dbReference type="Pfam" id="PF12697">
    <property type="entry name" value="Abhydrolase_6"/>
    <property type="match status" value="1"/>
</dbReference>
<name>A0A7Y4KXE9_9ACTN</name>
<dbReference type="PANTHER" id="PTHR37017:SF11">
    <property type="entry name" value="ESTERASE_LIPASE_THIOESTERASE DOMAIN-CONTAINING PROTEIN"/>
    <property type="match status" value="1"/>
</dbReference>
<evidence type="ECO:0000313" key="3">
    <source>
        <dbReference type="EMBL" id="NOL40404.1"/>
    </source>
</evidence>
<accession>A0A7Y4KXE9</accession>
<dbReference type="EMBL" id="JACHKF010000001">
    <property type="protein sequence ID" value="MBB6569769.1"/>
    <property type="molecule type" value="Genomic_DNA"/>
</dbReference>
<evidence type="ECO:0000259" key="1">
    <source>
        <dbReference type="Pfam" id="PF12697"/>
    </source>
</evidence>
<protein>
    <submittedName>
        <fullName evidence="3">Alpha/beta hydrolase</fullName>
    </submittedName>
    <submittedName>
        <fullName evidence="2">Pimeloyl-ACP methyl ester carboxylesterase</fullName>
    </submittedName>
</protein>
<organism evidence="3 4">
    <name type="scientific">Kribbella sandramycini</name>
    <dbReference type="NCBI Taxonomy" id="60450"/>
    <lineage>
        <taxon>Bacteria</taxon>
        <taxon>Bacillati</taxon>
        <taxon>Actinomycetota</taxon>
        <taxon>Actinomycetes</taxon>
        <taxon>Propionibacteriales</taxon>
        <taxon>Kribbellaceae</taxon>
        <taxon>Kribbella</taxon>
    </lineage>
</organism>
<dbReference type="InterPro" id="IPR052897">
    <property type="entry name" value="Sec-Metab_Biosynth_Hydrolase"/>
</dbReference>
<evidence type="ECO:0000313" key="5">
    <source>
        <dbReference type="Proteomes" id="UP000553957"/>
    </source>
</evidence>
<dbReference type="SUPFAM" id="SSF53474">
    <property type="entry name" value="alpha/beta-Hydrolases"/>
    <property type="match status" value="1"/>
</dbReference>
<dbReference type="Proteomes" id="UP000553957">
    <property type="component" value="Unassembled WGS sequence"/>
</dbReference>
<dbReference type="GO" id="GO:0016787">
    <property type="term" value="F:hydrolase activity"/>
    <property type="evidence" value="ECO:0007669"/>
    <property type="project" value="UniProtKB-KW"/>
</dbReference>
<keyword evidence="4" id="KW-1185">Reference proteome</keyword>
<dbReference type="EMBL" id="JABJRC010000002">
    <property type="protein sequence ID" value="NOL40404.1"/>
    <property type="molecule type" value="Genomic_DNA"/>
</dbReference>